<name>A0A4S8M4E7_DENBC</name>
<protein>
    <recommendedName>
        <fullName evidence="1">DUF6570 domain-containing protein</fullName>
    </recommendedName>
</protein>
<accession>A0A4S8M4E7</accession>
<gene>
    <name evidence="2" type="ORF">K435DRAFT_610920</name>
</gene>
<dbReference type="Pfam" id="PF20209">
    <property type="entry name" value="DUF6570"/>
    <property type="match status" value="1"/>
</dbReference>
<dbReference type="AlphaFoldDB" id="A0A4S8M4E7"/>
<feature type="domain" description="DUF6570" evidence="1">
    <location>
        <begin position="10"/>
        <end position="144"/>
    </location>
</feature>
<evidence type="ECO:0000313" key="3">
    <source>
        <dbReference type="Proteomes" id="UP000297245"/>
    </source>
</evidence>
<feature type="non-terminal residue" evidence="2">
    <location>
        <position position="173"/>
    </location>
</feature>
<reference evidence="2 3" key="1">
    <citation type="journal article" date="2019" name="Nat. Ecol. Evol.">
        <title>Megaphylogeny resolves global patterns of mushroom evolution.</title>
        <authorList>
            <person name="Varga T."/>
            <person name="Krizsan K."/>
            <person name="Foldi C."/>
            <person name="Dima B."/>
            <person name="Sanchez-Garcia M."/>
            <person name="Sanchez-Ramirez S."/>
            <person name="Szollosi G.J."/>
            <person name="Szarkandi J.G."/>
            <person name="Papp V."/>
            <person name="Albert L."/>
            <person name="Andreopoulos W."/>
            <person name="Angelini C."/>
            <person name="Antonin V."/>
            <person name="Barry K.W."/>
            <person name="Bougher N.L."/>
            <person name="Buchanan P."/>
            <person name="Buyck B."/>
            <person name="Bense V."/>
            <person name="Catcheside P."/>
            <person name="Chovatia M."/>
            <person name="Cooper J."/>
            <person name="Damon W."/>
            <person name="Desjardin D."/>
            <person name="Finy P."/>
            <person name="Geml J."/>
            <person name="Haridas S."/>
            <person name="Hughes K."/>
            <person name="Justo A."/>
            <person name="Karasinski D."/>
            <person name="Kautmanova I."/>
            <person name="Kiss B."/>
            <person name="Kocsube S."/>
            <person name="Kotiranta H."/>
            <person name="LaButti K.M."/>
            <person name="Lechner B.E."/>
            <person name="Liimatainen K."/>
            <person name="Lipzen A."/>
            <person name="Lukacs Z."/>
            <person name="Mihaltcheva S."/>
            <person name="Morgado L.N."/>
            <person name="Niskanen T."/>
            <person name="Noordeloos M.E."/>
            <person name="Ohm R.A."/>
            <person name="Ortiz-Santana B."/>
            <person name="Ovrebo C."/>
            <person name="Racz N."/>
            <person name="Riley R."/>
            <person name="Savchenko A."/>
            <person name="Shiryaev A."/>
            <person name="Soop K."/>
            <person name="Spirin V."/>
            <person name="Szebenyi C."/>
            <person name="Tomsovsky M."/>
            <person name="Tulloss R.E."/>
            <person name="Uehling J."/>
            <person name="Grigoriev I.V."/>
            <person name="Vagvolgyi C."/>
            <person name="Papp T."/>
            <person name="Martin F.M."/>
            <person name="Miettinen O."/>
            <person name="Hibbett D.S."/>
            <person name="Nagy L.G."/>
        </authorList>
    </citation>
    <scope>NUCLEOTIDE SEQUENCE [LARGE SCALE GENOMIC DNA]</scope>
    <source>
        <strain evidence="2 3">CBS 962.96</strain>
    </source>
</reference>
<dbReference type="EMBL" id="ML179163">
    <property type="protein sequence ID" value="THU97062.1"/>
    <property type="molecule type" value="Genomic_DNA"/>
</dbReference>
<dbReference type="InterPro" id="IPR046700">
    <property type="entry name" value="DUF6570"/>
</dbReference>
<proteinExistence type="predicted"/>
<evidence type="ECO:0000259" key="1">
    <source>
        <dbReference type="Pfam" id="PF20209"/>
    </source>
</evidence>
<sequence length="173" mass="19612">CNECLSNLSKGKIPPFALANMYRGELPEFLCNLQPPITWAEEMACALFHTTAHVVRLYGSADESQPRVLHGNTCAHELNVVSTAKKLPWTPTDINGMISIIFVGPKKLTVDELKKPQQFYVRRDVIQKILYYLFNNNELYMSLPCPPDHNILSLYPENGILPGLPDQIVYDHE</sequence>
<feature type="non-terminal residue" evidence="2">
    <location>
        <position position="1"/>
    </location>
</feature>
<organism evidence="2 3">
    <name type="scientific">Dendrothele bispora (strain CBS 962.96)</name>
    <dbReference type="NCBI Taxonomy" id="1314807"/>
    <lineage>
        <taxon>Eukaryota</taxon>
        <taxon>Fungi</taxon>
        <taxon>Dikarya</taxon>
        <taxon>Basidiomycota</taxon>
        <taxon>Agaricomycotina</taxon>
        <taxon>Agaricomycetes</taxon>
        <taxon>Agaricomycetidae</taxon>
        <taxon>Agaricales</taxon>
        <taxon>Agaricales incertae sedis</taxon>
        <taxon>Dendrothele</taxon>
    </lineage>
</organism>
<dbReference type="OrthoDB" id="3257061at2759"/>
<dbReference type="Proteomes" id="UP000297245">
    <property type="component" value="Unassembled WGS sequence"/>
</dbReference>
<keyword evidence="3" id="KW-1185">Reference proteome</keyword>
<evidence type="ECO:0000313" key="2">
    <source>
        <dbReference type="EMBL" id="THU97062.1"/>
    </source>
</evidence>